<dbReference type="Proteomes" id="UP001370758">
    <property type="component" value="Unassembled WGS sequence"/>
</dbReference>
<evidence type="ECO:0000256" key="3">
    <source>
        <dbReference type="SAM" id="Phobius"/>
    </source>
</evidence>
<evidence type="ECO:0000313" key="5">
    <source>
        <dbReference type="EMBL" id="KAK6501214.1"/>
    </source>
</evidence>
<evidence type="ECO:0000259" key="4">
    <source>
        <dbReference type="PROSITE" id="PS51767"/>
    </source>
</evidence>
<dbReference type="PRINTS" id="PR00792">
    <property type="entry name" value="PEPSIN"/>
</dbReference>
<dbReference type="GO" id="GO:0006508">
    <property type="term" value="P:proteolysis"/>
    <property type="evidence" value="ECO:0007669"/>
    <property type="project" value="InterPro"/>
</dbReference>
<feature type="transmembrane region" description="Helical" evidence="3">
    <location>
        <begin position="422"/>
        <end position="443"/>
    </location>
</feature>
<dbReference type="InterPro" id="IPR021109">
    <property type="entry name" value="Peptidase_aspartic_dom_sf"/>
</dbReference>
<feature type="domain" description="Peptidase A1" evidence="4">
    <location>
        <begin position="38"/>
        <end position="386"/>
    </location>
</feature>
<reference evidence="5 6" key="1">
    <citation type="submission" date="2023-08" db="EMBL/GenBank/DDBJ databases">
        <authorList>
            <person name="Palmer J.M."/>
        </authorList>
    </citation>
    <scope>NUCLEOTIDE SEQUENCE [LARGE SCALE GENOMIC DNA]</scope>
    <source>
        <strain evidence="5 6">TWF481</strain>
    </source>
</reference>
<dbReference type="PANTHER" id="PTHR47966">
    <property type="entry name" value="BETA-SITE APP-CLEAVING ENZYME, ISOFORM A-RELATED"/>
    <property type="match status" value="1"/>
</dbReference>
<keyword evidence="3" id="KW-1133">Transmembrane helix</keyword>
<feature type="compositionally biased region" description="Polar residues" evidence="2">
    <location>
        <begin position="454"/>
        <end position="464"/>
    </location>
</feature>
<organism evidence="5 6">
    <name type="scientific">Arthrobotrys musiformis</name>
    <dbReference type="NCBI Taxonomy" id="47236"/>
    <lineage>
        <taxon>Eukaryota</taxon>
        <taxon>Fungi</taxon>
        <taxon>Dikarya</taxon>
        <taxon>Ascomycota</taxon>
        <taxon>Pezizomycotina</taxon>
        <taxon>Orbiliomycetes</taxon>
        <taxon>Orbiliales</taxon>
        <taxon>Orbiliaceae</taxon>
        <taxon>Arthrobotrys</taxon>
    </lineage>
</organism>
<keyword evidence="3" id="KW-0472">Membrane</keyword>
<dbReference type="SUPFAM" id="SSF50630">
    <property type="entry name" value="Acid proteases"/>
    <property type="match status" value="1"/>
</dbReference>
<dbReference type="Pfam" id="PF00026">
    <property type="entry name" value="Asp"/>
    <property type="match status" value="1"/>
</dbReference>
<comment type="similarity">
    <text evidence="1">Belongs to the peptidase A1 family.</text>
</comment>
<dbReference type="EMBL" id="JAVHJL010000006">
    <property type="protein sequence ID" value="KAK6501214.1"/>
    <property type="molecule type" value="Genomic_DNA"/>
</dbReference>
<comment type="caution">
    <text evidence="5">The sequence shown here is derived from an EMBL/GenBank/DDBJ whole genome shotgun (WGS) entry which is preliminary data.</text>
</comment>
<gene>
    <name evidence="5" type="ORF">TWF481_009058</name>
</gene>
<keyword evidence="3" id="KW-0812">Transmembrane</keyword>
<dbReference type="Gene3D" id="2.40.70.10">
    <property type="entry name" value="Acid Proteases"/>
    <property type="match status" value="2"/>
</dbReference>
<dbReference type="CDD" id="cd05471">
    <property type="entry name" value="pepsin_like"/>
    <property type="match status" value="1"/>
</dbReference>
<dbReference type="InterPro" id="IPR034164">
    <property type="entry name" value="Pepsin-like_dom"/>
</dbReference>
<dbReference type="InterPro" id="IPR001461">
    <property type="entry name" value="Aspartic_peptidase_A1"/>
</dbReference>
<feature type="compositionally biased region" description="Polar residues" evidence="2">
    <location>
        <begin position="502"/>
        <end position="529"/>
    </location>
</feature>
<evidence type="ECO:0000256" key="1">
    <source>
        <dbReference type="ARBA" id="ARBA00007447"/>
    </source>
</evidence>
<dbReference type="AlphaFoldDB" id="A0AAV9W3L4"/>
<dbReference type="PROSITE" id="PS51767">
    <property type="entry name" value="PEPTIDASE_A1"/>
    <property type="match status" value="1"/>
</dbReference>
<accession>A0AAV9W3L4</accession>
<proteinExistence type="inferred from homology"/>
<evidence type="ECO:0000313" key="6">
    <source>
        <dbReference type="Proteomes" id="UP001370758"/>
    </source>
</evidence>
<dbReference type="GO" id="GO:0000324">
    <property type="term" value="C:fungal-type vacuole"/>
    <property type="evidence" value="ECO:0007669"/>
    <property type="project" value="TreeGrafter"/>
</dbReference>
<dbReference type="GO" id="GO:0004190">
    <property type="term" value="F:aspartic-type endopeptidase activity"/>
    <property type="evidence" value="ECO:0007669"/>
    <property type="project" value="InterPro"/>
</dbReference>
<sequence>MREPIDTDNSLQRRDIATPFPVEVDPSQEWDGNDGPWSTFAVRVGTPPQVVRVLPGTGSNQQMVVLPEGCMASQDTSACPNLRGLTFKANESTTWENNTLYSSTSIYSLGVEKRLGYQGNGLFGYDNLTLGWLGSDGPSSNNQSIAGIATKDFFLGVLGLNPRPTNFSTFNNPVPSLLQNLRDTQKIASLSWSYTAGNQYRFNNVLGQLILGGYDRSRFVSNQIYIPFDSQDVVDLSVNIESITSSDANGTQALLPSKGISAYLDSSVSQIWLPLDACRRFEDDFGIIWNQDLELYLVNNTQHEKLLSRNANIIFKIGHFSTNQTVDITFPYAAFDLTLSYPFTTNPVRYFPLKRATNDTQYTLGRVFFQEAYVIADYERKNFSVSQCSWDASLEKDIQVIFPLQNGQIPHSDNPAARLHPGALAGIAIGVFSGFIIAAYFIFRYFVKPKMVQNGTSRSGPSTDSCEDDKRGEFDDIPPPTPYQAHLWASNEDAASDVSGASIRSENMTIASSIVPSHRTQQSQRGTSPTRDKSNPLV</sequence>
<keyword evidence="6" id="KW-1185">Reference proteome</keyword>
<dbReference type="PANTHER" id="PTHR47966:SF51">
    <property type="entry name" value="BETA-SITE APP-CLEAVING ENZYME, ISOFORM A-RELATED"/>
    <property type="match status" value="1"/>
</dbReference>
<dbReference type="InterPro" id="IPR033121">
    <property type="entry name" value="PEPTIDASE_A1"/>
</dbReference>
<evidence type="ECO:0000256" key="2">
    <source>
        <dbReference type="SAM" id="MobiDB-lite"/>
    </source>
</evidence>
<protein>
    <recommendedName>
        <fullName evidence="4">Peptidase A1 domain-containing protein</fullName>
    </recommendedName>
</protein>
<name>A0AAV9W3L4_9PEZI</name>
<feature type="region of interest" description="Disordered" evidence="2">
    <location>
        <begin position="454"/>
        <end position="538"/>
    </location>
</feature>